<dbReference type="KEGG" id="cok:COCCU_00330"/>
<dbReference type="Proteomes" id="UP000424462">
    <property type="component" value="Chromosome"/>
</dbReference>
<proteinExistence type="predicted"/>
<dbReference type="EMBL" id="CP046455">
    <property type="protein sequence ID" value="QGU06034.1"/>
    <property type="molecule type" value="Genomic_DNA"/>
</dbReference>
<evidence type="ECO:0000313" key="2">
    <source>
        <dbReference type="Proteomes" id="UP000424462"/>
    </source>
</evidence>
<keyword evidence="2" id="KW-1185">Reference proteome</keyword>
<sequence length="67" mass="7650">MIGTLLRVLRMLITHVEEDKPELVPTLDRQRCLLLESLAHTPGIHPEDLRRLRSLASDDSDPADHSR</sequence>
<gene>
    <name evidence="1" type="ORF">COCCU_00330</name>
</gene>
<organism evidence="1 2">
    <name type="scientific">Corynebacterium occultum</name>
    <dbReference type="NCBI Taxonomy" id="2675219"/>
    <lineage>
        <taxon>Bacteria</taxon>
        <taxon>Bacillati</taxon>
        <taxon>Actinomycetota</taxon>
        <taxon>Actinomycetes</taxon>
        <taxon>Mycobacteriales</taxon>
        <taxon>Corynebacteriaceae</taxon>
        <taxon>Corynebacterium</taxon>
    </lineage>
</organism>
<dbReference type="RefSeq" id="WP_331457797.1">
    <property type="nucleotide sequence ID" value="NZ_CP046455.1"/>
</dbReference>
<dbReference type="AlphaFoldDB" id="A0A6B8VXG4"/>
<evidence type="ECO:0000313" key="1">
    <source>
        <dbReference type="EMBL" id="QGU06034.1"/>
    </source>
</evidence>
<protein>
    <submittedName>
        <fullName evidence="1">Uncharacterized protein</fullName>
    </submittedName>
</protein>
<reference evidence="1 2" key="1">
    <citation type="submission" date="2019-11" db="EMBL/GenBank/DDBJ databases">
        <title>Complete genome sequence of Corynebacterium kalinowskii 1959, a novel Corynebacterium species isolated from soil of a small paddock in Vilsendorf, Germany.</title>
        <authorList>
            <person name="Schaffert L."/>
            <person name="Ruwe M."/>
            <person name="Milse J."/>
            <person name="Hanuschka K."/>
            <person name="Ortseifen V."/>
            <person name="Droste J."/>
            <person name="Brandt D."/>
            <person name="Schlueter L."/>
            <person name="Kutter Y."/>
            <person name="Vinke S."/>
            <person name="Viehoefer P."/>
            <person name="Jacob L."/>
            <person name="Luebke N.-C."/>
            <person name="Schulte-Berndt E."/>
            <person name="Hain C."/>
            <person name="Linder M."/>
            <person name="Schmidt P."/>
            <person name="Wollenschlaeger L."/>
            <person name="Luttermann T."/>
            <person name="Thieme E."/>
            <person name="Hassa J."/>
            <person name="Haak M."/>
            <person name="Wittchen M."/>
            <person name="Mentz A."/>
            <person name="Persicke M."/>
            <person name="Busche T."/>
            <person name="Ruckert C."/>
        </authorList>
    </citation>
    <scope>NUCLEOTIDE SEQUENCE [LARGE SCALE GENOMIC DNA]</scope>
    <source>
        <strain evidence="1 2">2039</strain>
    </source>
</reference>
<accession>A0A6B8VXG4</accession>
<name>A0A6B8VXG4_9CORY</name>